<feature type="compositionally biased region" description="Basic and acidic residues" evidence="10">
    <location>
        <begin position="3931"/>
        <end position="3943"/>
    </location>
</feature>
<dbReference type="PROSITE" id="PS50088">
    <property type="entry name" value="ANK_REPEAT"/>
    <property type="match status" value="2"/>
</dbReference>
<gene>
    <name evidence="13" type="primary">Kidins220</name>
    <name evidence="13" type="ORF">AK812_SmicGene8193</name>
</gene>
<dbReference type="Gene3D" id="3.40.50.1820">
    <property type="entry name" value="alpha/beta hydrolase"/>
    <property type="match status" value="1"/>
</dbReference>
<keyword evidence="5 8" id="KW-0040">ANK repeat</keyword>
<evidence type="ECO:0000256" key="10">
    <source>
        <dbReference type="SAM" id="MobiDB-lite"/>
    </source>
</evidence>
<dbReference type="Proteomes" id="UP000186817">
    <property type="component" value="Unassembled WGS sequence"/>
</dbReference>
<dbReference type="SUPFAM" id="SSF48403">
    <property type="entry name" value="Ankyrin repeat"/>
    <property type="match status" value="2"/>
</dbReference>
<feature type="compositionally biased region" description="Acidic residues" evidence="10">
    <location>
        <begin position="1088"/>
        <end position="1097"/>
    </location>
</feature>
<feature type="transmembrane region" description="Helical" evidence="11">
    <location>
        <begin position="2513"/>
        <end position="2537"/>
    </location>
</feature>
<feature type="zinc finger region" description="C3H1-type" evidence="9">
    <location>
        <begin position="4799"/>
        <end position="4826"/>
    </location>
</feature>
<dbReference type="Pfam" id="PF12796">
    <property type="entry name" value="Ank_2"/>
    <property type="match status" value="1"/>
</dbReference>
<dbReference type="OrthoDB" id="445862at2759"/>
<dbReference type="Gene3D" id="1.10.150.130">
    <property type="match status" value="1"/>
</dbReference>
<keyword evidence="13" id="KW-0418">Kinase</keyword>
<keyword evidence="3" id="KW-0677">Repeat</keyword>
<feature type="transmembrane region" description="Helical" evidence="11">
    <location>
        <begin position="2357"/>
        <end position="2379"/>
    </location>
</feature>
<keyword evidence="4 11" id="KW-1133">Transmembrane helix</keyword>
<feature type="compositionally biased region" description="Basic and acidic residues" evidence="10">
    <location>
        <begin position="4760"/>
        <end position="4781"/>
    </location>
</feature>
<sequence>MSGILGSQHDTVSECVLLVWLGACVQDIDTTCCRIQAVQPTRTHYGNDGDSADVSKRVDAEGFSAQQVWELSETFPELEEASAVRVCASWDELLTSLCEIYQEALYLGLSAANASKLQAATGSMHDLTHDAACPLRILFTSKHVLNCARCDIRMSCLGTALLQAVSDGDAQRASQVLARGAPVDEKDKAGETALVLAVRTGQARLVEELVRRGASMEVRDRQRSWTPLHLASAKGEPDGATPMNSALHLVRRRRARRVGGSTLEDGFERLLSRESDDFFFRSETQPAFVGQQDPKLAHLQIAALAKNLSMLDSLEEDLVKALDDLETAAHQAQLSQLGSVSAAYKFLRGCFRGQTLQDVTPLMEPLLSNAEEHHATSTPRQRASEQRQRFLSLLTDAQTYAKQHPDHDGIALFQQRVAMASVIMSDVQRPQQILSAVKEIRRLFPVEVDPMEDMPILSVYMCSLRIRWSYFFLLELQVLKLRVERQEAEIAELKAVQGFEFVQAPLEVARGIGQFLKAGFERRKWSGSSGRDKITLRSTIYVLVRIKEHVESKGNLFDSLFVGFPSQREGESPSEGETEVRPHLLFKAGRTNFSYRVGSLPCAVADEETSILTIAELGGRAIVALPQEVWHRQVARRKVSPTTLGKAILVEVVAATPQDPEVPLPEVTIKVWVGVLAMEQEALIGYERTVSEIKYHFAPTVLPYAQALVSVADEHFAFTTAESTGGPEGIFKRMSAVESGLAEIKVLLANLGAKEPGKAGSPQEPRDKVRGAKSKAVAAPRKTAMGGLDPATVAAARAAGIEDSALQEMGKLLAAKRLKKPEDAGEKPAPAGGAGLDEDDLAEDLEELNLDEPEQDGSRMEAAVLQLTKIVSTLAHPSRPSKPDLDSVLDAGVSSGSNEQQNLGQGRKSAAALRFLTKVYDENPKAIYEALERQMMLDFQVAPPKPGVPDYSGGNGTARGWLASKSRIGNFHNHIRWSWQVAGIWDDLVQNNIDRARARAGLLVACADQASIDSGSWVMSTVALLEPLPPFQEFARHTGPQPAESQISALFDPRWGEVFLQVLKDRESFNEAKQKLAQGSRIRKGEGVVEDEDEAETEVVPKGAPTSDIKCDSEQLRGAKLRGQAQGQHVPGSRAQSVDPLQVFRELGTLVFEDSGNLGSFSRSCFRTARPSREWGDFSGGAEGRVWPIPVPYGEVMTKAADKLEGDLLKKYVVNLFVIVLDFIELGLPSRAPDACLPGGWLHTCQKEQVERLEKYLDAWFELGVLGPEDMGRTAGKVEDLEAALSELAKFVSVARDHGMHQPCESSLEIGKLSRSYAGTYKEVEASRLQFRGRPDFDPRPYLDPISRRIYDFPFETSTSPSEFEGRVPRVRIHCSREQKLQLFSLLDKSGRIRLFRKEEVRAEFGAGMFAVIKSLEFDRLIMDSRPHNMLESPPGRYIMTLGAGELFTKFILEEGEVVLTSTNDIRDFYHLFRVSNQRAQRNSLVGSVHPSEVRHLSCFQDWMFGESELYVALGCLAMGDTQAVELAQTCHLGLCLQEHIVDESSLLAMSLPIPRCNTMCGIVIDDFVALSKVKATQLSEKLAPSRGALLADRAQDAYHKVHLIPHEAKAVRDSVREEFWGVELDGQIGLVRGSLRRAAPLLKILVKVLHIGVVSVGLLEVLAGGLIALFTYRRRLMSLLEEIFEVMKGKKQHAVLVIGRKLRMELLTIAVLLPTAVSDLRAELNPEVFAVDASMWGEAVCATRTSRAFVKELSRQPPLRTCGTFVFPKGVEQPSCAAKKGYLDLFSGCCGVARELARLTGRWVLCYDIKLSDSQDLSSGAVQREIVQLLESGWILGCGAAPVCSSFSRAVTPACRSALCPEGLPGLSSAQHAKVTLGNSLGNFVASVGKLCVQRRLPFWIENPQCSFLWKLPTFAELQSFEQVGRWTVDFCAFHAPWRKRTTVLTSTNLKDQATLCPGCPKHQVLRGRSSIHRMSWTRVAEPYPRGLSLVLAMAMSGACGDRPEFRKLDASGCARALGPRIGEALHPGPPRTTAALRAERREGLELRAVPLVEARTETLEVRLWDNFRQWVALDMSAEAVAVILEFGATTAALLAAYGEHLFHTGDGQSSTLLGLARGNSMPQFSTLAWFARVNESLAVFLQMTLDWAKGVKLLLAATSSPTSLHYFVFYFSGKLVVAGGTGCDFFAYEPVLLTTFCSLFFRSRVSVQKAAGQASLPKLQVGSAAKRCALFTALALFAGTITELFFAVFAAGADISVCQQVWLSFWLLPFGAMFLALVGDEMGDLVIDAIDRPPLLWCLSLVLAAVQRDRRLAPARSTCEAVDMLIIGLSEVVPLCFGFRSLVQRRGFWHGYMQGGLIAAFLLTLVVLLADVTIGIYGSRAQQALRHVYHVLDKHKICPGTIAVRYELLRSHFEQASLQQNREQGCKRFATLLVFAWRRASRFMLESWSLCAFTQQNALMPVTLVAWTAVSALAVQDRFQFPVAVSAIMMVFTVTVLSVKMAMAFPDVAGPFYTVILIFFVCAALGLQVGGSFALGPKTVQPLMRMPGIFTGPTDLPHAWRGNRSEPPYAACRITWGSQEAPVSVLDLASLALIAYEVDCNAVPRLLEESFGSGMHAPRLESCRSYDELPRWISVRFPARRPGGGDTRVFAIKGTSSWRDVYADIKLFATIEVLQALSKIVPILSLLPVPLVQSIVGHTGLADTYMWDGLERAIDKDHRKSDVSVLTGHSLGGCIAQIVAGRRQLSALVFSSPGLLYSARRFDVSPESIRHVVAVVPDGDVISSVDEHAGVVQRIACRTLTGQAGSTAACHGLRKTACEVWRACGDVRGRDFSDTCVAYVLPDMLGHTLPEEPWGQSPSRDGWAAEEVRRTRASIVQILLAAQASVDASGRDGETPVQLASLLGHPNIVEALLEARASPDIAAHDGKRRVVCTACGCEAMDWSLAPHSLEFDGDGTLLSMYVVTYSKALPYSIFFVIAWGAYDVLLRLAGFGDQIRAVRRGTWALKLMNLTHHGLITPLALLSMWQDPVIRQLYACFGCNEAAALMNRAAAAPLAARALTPVTIGYFTADLLLLSQWQLTQSSKVERYLMLVHHVASMAVWPAAVYFDWVARYVLIMLSYESTSLLLTLLWIISAAGYKQTGRDWSRGLEIPAIDPWPFWHEPIGRAQKKTAWEIKLFRIDHSCDMAFPPVQGSSAAASRREIPTFGLPRRNAPPENPGNWGHYVPGQAEAPANPAAPAAAGDWGSTWEDRRGRRDRGPAAHNPFRVQRPEFVRQMVVEEEDETRNSLLVIDNRDDRVVSPFQNWLAQEIMSNAASSINVLTERDQVLTPNSGYHCSLFANYTLDGIKAILLFSMTSTTGGPCAQWDSHASRALSHPAFQPFTWPVMFDTSATYVDVKVFNGNEVLFHWVFRGYRSDADLSVQQQFCDEVLIRTALKGWFRPSIVISVFVGWKVSVMSFEVGGQIYSIGPQGSVMASDYAMSTCELRVTERSSQEGYGNDADRVEFRFRDANNRLDLKCGRTSVPGTWLTVSHISGPALINTIQTCRSQRARVEGPDHVQQFAQLSAVIAPWYNDAIANEDEIVGTTTDYFPVERGNFHLRARSKLKVSPLTFVQQEALAHRSHNSENQVTARRGPPALMEEAAKQAVRQLGTSTAAALANMPSSAQQTYDQRVSVINPATEGEEVPADQAGDYLDEMRDRMRADMRFSRTSAAITPQVFSDVLHDREAAEYTRFSTVRVEETGPELPLESSTPSTAPQSFAPAFPPADRFLICSSFRMFCAALAKEQARRSVAISRSVRKILSLPLFGDDFCQWLVDLRMAQFEKLCAVSDGTIDECVQAFVNLVPALEAQYSPAHQKTEEELARWVPIIEILFALVRNTAKTGTADLAVDLGFGLAEVSVATGRSPLKSKRDSNEPPLPLPLAKRPRAIEPRSDEAQDSLKAREIGEARKWGMRLRAIVERCGEHATIAGGPKPGSPLSQEEMNALRSIVYESGGFRTIQQCVRHWERLETWARSQNINAIPLTTEVLVKYILDLADRGCGPTVIPSVRGAVKWICKRIGMQAPDLGDARIMALQKRVYSERGKETREAVPIPLALVAALERFVCSRFRSSQFVMAFFAWWILIMIYSSLRFDDAMHVVPEALAMKDEALYGVVWQTKVERQKKGTRFAVAKVSVTGEEWMEDGWSAASFEMDERDYFMKELDSAERFGDRPATYQRSVLWLRYVLTTAASDDLKRGLISPPDLKGHLQLIQEITWHSCRVTLLSAAVQAQVPDKEIGLQANWKNPSQLVLKYARSRKEISIEMVKRLTKRIASDWKSPPEFEAEDSNLVDFGDCSLTYVTKARSSSAPAKDLNLKYHAMYIDGTGAERTLCGRYKITECDDLGEIPPSSQMCSLCAGKIFAGSKKVSAMVDRTVYANEAATPKLNLRQIFGRQGLDTGLCRLSADKGLLTVEMFAMLGQDLSSAKETLRKLWEADMSPLGADAASQELSVMSLAAVWQAAQALQTQYASRRARMEEDPNKIPELSQEDHAEFRDRFVRVHPDVILIDAKEPHKKFVERLSRDFLIHGIVPFYEPAEIRTRADVIVVKSGLSRNAEDLLSISRADQPEPVTDVTTLFHRLHAFFMALEYLNICAFSRVEGPLKYLQELEQFRSECPGLPFLMAADRAIRKKIFRLLSEQRATYTAFSQALIEVLNNHKYLWNDARTSVTLSKVEHNRQQFVANPDQVHEDGAPPPPHNPFKRTRGGKKKKRLQTPGKEETPKKIAKEDPDKKVKRDNRIPEKEWKLIADAAKKVQGARRCHYFNSSLGCISGDSCRFKHLCMVCGEPHAMIGNH</sequence>
<dbReference type="SUPFAM" id="SSF56349">
    <property type="entry name" value="DNA breaking-rejoining enzymes"/>
    <property type="match status" value="1"/>
</dbReference>
<accession>A0A1Q9ELE4</accession>
<dbReference type="GO" id="GO:0016301">
    <property type="term" value="F:kinase activity"/>
    <property type="evidence" value="ECO:0007669"/>
    <property type="project" value="UniProtKB-KW"/>
</dbReference>
<keyword evidence="13" id="KW-0808">Transferase</keyword>
<dbReference type="InterPro" id="IPR029058">
    <property type="entry name" value="AB_hydrolase_fold"/>
</dbReference>
<dbReference type="Pfam" id="PF03798">
    <property type="entry name" value="TRAM_LAG1_CLN8"/>
    <property type="match status" value="1"/>
</dbReference>
<keyword evidence="6" id="KW-0238">DNA-binding</keyword>
<dbReference type="GO" id="GO:0008270">
    <property type="term" value="F:zinc ion binding"/>
    <property type="evidence" value="ECO:0007669"/>
    <property type="project" value="UniProtKB-KW"/>
</dbReference>
<feature type="compositionally biased region" description="Basic and acidic residues" evidence="10">
    <location>
        <begin position="3250"/>
        <end position="3261"/>
    </location>
</feature>
<feature type="transmembrane region" description="Helical" evidence="11">
    <location>
        <begin position="2230"/>
        <end position="2251"/>
    </location>
</feature>
<evidence type="ECO:0000256" key="4">
    <source>
        <dbReference type="ARBA" id="ARBA00022989"/>
    </source>
</evidence>
<feature type="region of interest" description="Disordered" evidence="10">
    <location>
        <begin position="3208"/>
        <end position="3265"/>
    </location>
</feature>
<name>A0A1Q9ELE4_SYMMI</name>
<feature type="repeat" description="ANK" evidence="8">
    <location>
        <begin position="2894"/>
        <end position="2926"/>
    </location>
</feature>
<evidence type="ECO:0000256" key="6">
    <source>
        <dbReference type="ARBA" id="ARBA00023125"/>
    </source>
</evidence>
<dbReference type="SUPFAM" id="SSF47823">
    <property type="entry name" value="lambda integrase-like, N-terminal domain"/>
    <property type="match status" value="1"/>
</dbReference>
<proteinExistence type="predicted"/>
<keyword evidence="2 11" id="KW-0812">Transmembrane</keyword>
<dbReference type="Gene3D" id="1.25.40.20">
    <property type="entry name" value="Ankyrin repeat-containing domain"/>
    <property type="match status" value="2"/>
</dbReference>
<comment type="subcellular location">
    <subcellularLocation>
        <location evidence="1">Membrane</location>
        <topology evidence="1">Multi-pass membrane protein</topology>
    </subcellularLocation>
</comment>
<feature type="compositionally biased region" description="Polar residues" evidence="10">
    <location>
        <begin position="894"/>
        <end position="904"/>
    </location>
</feature>
<organism evidence="13 14">
    <name type="scientific">Symbiodinium microadriaticum</name>
    <name type="common">Dinoflagellate</name>
    <name type="synonym">Zooxanthella microadriatica</name>
    <dbReference type="NCBI Taxonomy" id="2951"/>
    <lineage>
        <taxon>Eukaryota</taxon>
        <taxon>Sar</taxon>
        <taxon>Alveolata</taxon>
        <taxon>Dinophyceae</taxon>
        <taxon>Suessiales</taxon>
        <taxon>Symbiodiniaceae</taxon>
        <taxon>Symbiodinium</taxon>
    </lineage>
</organism>
<evidence type="ECO:0000256" key="9">
    <source>
        <dbReference type="PROSITE-ProRule" id="PRU00723"/>
    </source>
</evidence>
<feature type="compositionally biased region" description="Low complexity" evidence="10">
    <location>
        <begin position="3231"/>
        <end position="3243"/>
    </location>
</feature>
<feature type="transmembrane region" description="Helical" evidence="11">
    <location>
        <begin position="2481"/>
        <end position="2501"/>
    </location>
</feature>
<dbReference type="Pfam" id="PF00023">
    <property type="entry name" value="Ank"/>
    <property type="match status" value="1"/>
</dbReference>
<evidence type="ECO:0000256" key="2">
    <source>
        <dbReference type="ARBA" id="ARBA00022692"/>
    </source>
</evidence>
<evidence type="ECO:0000256" key="8">
    <source>
        <dbReference type="PROSITE-ProRule" id="PRU00023"/>
    </source>
</evidence>
<feature type="region of interest" description="Disordered" evidence="10">
    <location>
        <begin position="4726"/>
        <end position="4781"/>
    </location>
</feature>
<keyword evidence="14" id="KW-1185">Reference proteome</keyword>
<comment type="caution">
    <text evidence="13">The sequence shown here is derived from an EMBL/GenBank/DDBJ whole genome shotgun (WGS) entry which is preliminary data.</text>
</comment>
<dbReference type="EMBL" id="LSRX01000120">
    <property type="protein sequence ID" value="OLQ08276.1"/>
    <property type="molecule type" value="Genomic_DNA"/>
</dbReference>
<feature type="region of interest" description="Disordered" evidence="10">
    <location>
        <begin position="875"/>
        <end position="906"/>
    </location>
</feature>
<dbReference type="GO" id="GO:0010468">
    <property type="term" value="P:regulation of gene expression"/>
    <property type="evidence" value="ECO:0007669"/>
    <property type="project" value="UniProtKB-ARBA"/>
</dbReference>
<evidence type="ECO:0000259" key="12">
    <source>
        <dbReference type="PROSITE" id="PS50103"/>
    </source>
</evidence>
<keyword evidence="9" id="KW-0479">Metal-binding</keyword>
<feature type="region of interest" description="Disordered" evidence="10">
    <location>
        <begin position="817"/>
        <end position="837"/>
    </location>
</feature>
<feature type="compositionally biased region" description="Basic residues" evidence="10">
    <location>
        <begin position="4743"/>
        <end position="4756"/>
    </location>
</feature>
<evidence type="ECO:0000256" key="3">
    <source>
        <dbReference type="ARBA" id="ARBA00022737"/>
    </source>
</evidence>
<evidence type="ECO:0000256" key="1">
    <source>
        <dbReference type="ARBA" id="ARBA00004141"/>
    </source>
</evidence>
<dbReference type="SMART" id="SM00248">
    <property type="entry name" value="ANK"/>
    <property type="match status" value="2"/>
</dbReference>
<feature type="transmembrane region" description="Helical" evidence="11">
    <location>
        <begin position="2263"/>
        <end position="2280"/>
    </location>
</feature>
<dbReference type="InterPro" id="IPR010998">
    <property type="entry name" value="Integrase_recombinase_N"/>
</dbReference>
<feature type="region of interest" description="Disordered" evidence="10">
    <location>
        <begin position="754"/>
        <end position="778"/>
    </location>
</feature>
<evidence type="ECO:0000256" key="11">
    <source>
        <dbReference type="SAM" id="Phobius"/>
    </source>
</evidence>
<dbReference type="GO" id="GO:0003677">
    <property type="term" value="F:DNA binding"/>
    <property type="evidence" value="ECO:0007669"/>
    <property type="project" value="UniProtKB-KW"/>
</dbReference>
<dbReference type="InterPro" id="IPR000571">
    <property type="entry name" value="Znf_CCCH"/>
</dbReference>
<evidence type="ECO:0000313" key="14">
    <source>
        <dbReference type="Proteomes" id="UP000186817"/>
    </source>
</evidence>
<dbReference type="InterPro" id="IPR006634">
    <property type="entry name" value="TLC-dom"/>
</dbReference>
<keyword evidence="7 11" id="KW-0472">Membrane</keyword>
<dbReference type="InterPro" id="IPR011010">
    <property type="entry name" value="DNA_brk_join_enz"/>
</dbReference>
<reference evidence="13 14" key="1">
    <citation type="submission" date="2016-02" db="EMBL/GenBank/DDBJ databases">
        <title>Genome analysis of coral dinoflagellate symbionts highlights evolutionary adaptations to a symbiotic lifestyle.</title>
        <authorList>
            <person name="Aranda M."/>
            <person name="Li Y."/>
            <person name="Liew Y.J."/>
            <person name="Baumgarten S."/>
            <person name="Simakov O."/>
            <person name="Wilson M."/>
            <person name="Piel J."/>
            <person name="Ashoor H."/>
            <person name="Bougouffa S."/>
            <person name="Bajic V.B."/>
            <person name="Ryu T."/>
            <person name="Ravasi T."/>
            <person name="Bayer T."/>
            <person name="Micklem G."/>
            <person name="Kim H."/>
            <person name="Bhak J."/>
            <person name="Lajeunesse T.C."/>
            <person name="Voolstra C.R."/>
        </authorList>
    </citation>
    <scope>NUCLEOTIDE SEQUENCE [LARGE SCALE GENOMIC DNA]</scope>
    <source>
        <strain evidence="13 14">CCMP2467</strain>
    </source>
</reference>
<protein>
    <submittedName>
        <fullName evidence="13">Kinase D-interacting substrate of 220 kDa</fullName>
    </submittedName>
</protein>
<dbReference type="PANTHER" id="PTHR24171">
    <property type="entry name" value="ANKYRIN REPEAT DOMAIN-CONTAINING PROTEIN 39-RELATED"/>
    <property type="match status" value="1"/>
</dbReference>
<keyword evidence="9" id="KW-0863">Zinc-finger</keyword>
<feature type="region of interest" description="Disordered" evidence="10">
    <location>
        <begin position="1084"/>
        <end position="1109"/>
    </location>
</feature>
<dbReference type="SUPFAM" id="SSF53474">
    <property type="entry name" value="alpha/beta-Hydrolases"/>
    <property type="match status" value="1"/>
</dbReference>
<evidence type="ECO:0000256" key="5">
    <source>
        <dbReference type="ARBA" id="ARBA00023043"/>
    </source>
</evidence>
<feature type="transmembrane region" description="Helical" evidence="11">
    <location>
        <begin position="1649"/>
        <end position="1671"/>
    </location>
</feature>
<feature type="repeat" description="ANK" evidence="8">
    <location>
        <begin position="189"/>
        <end position="221"/>
    </location>
</feature>
<feature type="region of interest" description="Disordered" evidence="10">
    <location>
        <begin position="3908"/>
        <end position="3943"/>
    </location>
</feature>
<dbReference type="InterPro" id="IPR036770">
    <property type="entry name" value="Ankyrin_rpt-contain_sf"/>
</dbReference>
<evidence type="ECO:0000313" key="13">
    <source>
        <dbReference type="EMBL" id="OLQ08276.1"/>
    </source>
</evidence>
<evidence type="ECO:0000256" key="7">
    <source>
        <dbReference type="ARBA" id="ARBA00023136"/>
    </source>
</evidence>
<dbReference type="GO" id="GO:0016020">
    <property type="term" value="C:membrane"/>
    <property type="evidence" value="ECO:0007669"/>
    <property type="project" value="UniProtKB-SubCell"/>
</dbReference>
<feature type="transmembrane region" description="Helical" evidence="11">
    <location>
        <begin position="2450"/>
        <end position="2475"/>
    </location>
</feature>
<feature type="domain" description="C3H1-type" evidence="12">
    <location>
        <begin position="4799"/>
        <end position="4826"/>
    </location>
</feature>
<dbReference type="PROSITE" id="PS50103">
    <property type="entry name" value="ZF_C3H1"/>
    <property type="match status" value="1"/>
</dbReference>
<dbReference type="InterPro" id="IPR002110">
    <property type="entry name" value="Ankyrin_rpt"/>
</dbReference>
<dbReference type="PROSITE" id="PS50297">
    <property type="entry name" value="ANK_REP_REGION"/>
    <property type="match status" value="2"/>
</dbReference>
<keyword evidence="9" id="KW-0862">Zinc</keyword>